<name>A0A518IGE7_9PLAN</name>
<dbReference type="RefSeq" id="WP_145311523.1">
    <property type="nucleotide sequence ID" value="NZ_CP037452.1"/>
</dbReference>
<proteinExistence type="predicted"/>
<evidence type="ECO:0000313" key="2">
    <source>
        <dbReference type="Proteomes" id="UP000318313"/>
    </source>
</evidence>
<evidence type="ECO:0000313" key="1">
    <source>
        <dbReference type="EMBL" id="QDV52163.1"/>
    </source>
</evidence>
<organism evidence="1 2">
    <name type="scientific">Gimesia fumaroli</name>
    <dbReference type="NCBI Taxonomy" id="2527976"/>
    <lineage>
        <taxon>Bacteria</taxon>
        <taxon>Pseudomonadati</taxon>
        <taxon>Planctomycetota</taxon>
        <taxon>Planctomycetia</taxon>
        <taxon>Planctomycetales</taxon>
        <taxon>Planctomycetaceae</taxon>
        <taxon>Gimesia</taxon>
    </lineage>
</organism>
<protein>
    <submittedName>
        <fullName evidence="1">Uncharacterized protein</fullName>
    </submittedName>
</protein>
<dbReference type="KEGG" id="gfm:Enr17x_42230"/>
<gene>
    <name evidence="1" type="ORF">Enr17x_42230</name>
</gene>
<dbReference type="Proteomes" id="UP000318313">
    <property type="component" value="Chromosome"/>
</dbReference>
<accession>A0A518IGE7</accession>
<sequence length="81" mass="9329">MSDSILKSTTQNADLISTPEKLDRVAKLIAEGEFPFPNGLSPDQQVLLATEVRKRQQQRLIKFIARSVARELWQKIKRHNE</sequence>
<reference evidence="1 2" key="1">
    <citation type="submission" date="2019-03" db="EMBL/GenBank/DDBJ databases">
        <title>Deep-cultivation of Planctomycetes and their phenomic and genomic characterization uncovers novel biology.</title>
        <authorList>
            <person name="Wiegand S."/>
            <person name="Jogler M."/>
            <person name="Boedeker C."/>
            <person name="Pinto D."/>
            <person name="Vollmers J."/>
            <person name="Rivas-Marin E."/>
            <person name="Kohn T."/>
            <person name="Peeters S.H."/>
            <person name="Heuer A."/>
            <person name="Rast P."/>
            <person name="Oberbeckmann S."/>
            <person name="Bunk B."/>
            <person name="Jeske O."/>
            <person name="Meyerdierks A."/>
            <person name="Storesund J.E."/>
            <person name="Kallscheuer N."/>
            <person name="Luecker S."/>
            <person name="Lage O.M."/>
            <person name="Pohl T."/>
            <person name="Merkel B.J."/>
            <person name="Hornburger P."/>
            <person name="Mueller R.-W."/>
            <person name="Bruemmer F."/>
            <person name="Labrenz M."/>
            <person name="Spormann A.M."/>
            <person name="Op den Camp H."/>
            <person name="Overmann J."/>
            <person name="Amann R."/>
            <person name="Jetten M.S.M."/>
            <person name="Mascher T."/>
            <person name="Medema M.H."/>
            <person name="Devos D.P."/>
            <person name="Kaster A.-K."/>
            <person name="Ovreas L."/>
            <person name="Rohde M."/>
            <person name="Galperin M.Y."/>
            <person name="Jogler C."/>
        </authorList>
    </citation>
    <scope>NUCLEOTIDE SEQUENCE [LARGE SCALE GENOMIC DNA]</scope>
    <source>
        <strain evidence="1 2">Enr17</strain>
    </source>
</reference>
<dbReference type="EMBL" id="CP037452">
    <property type="protein sequence ID" value="QDV52163.1"/>
    <property type="molecule type" value="Genomic_DNA"/>
</dbReference>
<keyword evidence="2" id="KW-1185">Reference proteome</keyword>
<dbReference type="OrthoDB" id="9891806at2"/>
<dbReference type="AlphaFoldDB" id="A0A518IGE7"/>